<sequence>MASKETEAQKVNRFEGVTQYQDLTPAPDLDQKTLNQMAWRSCFLQASFNYERMQSAGWLYSILPGLEKIHTNKDDLALSMTHNMEFFNIHPFLVTFAMGIILSMEQKKVDIPTIRAVRVSLMGPLGGIGDALFWMTLVPITAGICSNMAISGNIFGPILFLVIFNAVQFALRFGLMNWSYKMGMNALDYLMEHMKAFTRAASILGVFVVGCLTVTMGGTQINVQIPNGTTEAYVAKTAVVPTNDVKKFEVIKKSDDGKDTTLSGMVDKDGNALTTTDSDGNAVTAGSTDLGNGMSEVTYMETQETPVTIDLASILDSICPKLVPLAIVMLLYYLFAKKNFTPMKGIVLVLIIGIVGAGPFGLWPSIWG</sequence>
<organism evidence="2 3">
    <name type="scientific">Olsenella porci</name>
    <dbReference type="NCBI Taxonomy" id="2652279"/>
    <lineage>
        <taxon>Bacteria</taxon>
        <taxon>Bacillati</taxon>
        <taxon>Actinomycetota</taxon>
        <taxon>Coriobacteriia</taxon>
        <taxon>Coriobacteriales</taxon>
        <taxon>Atopobiaceae</taxon>
        <taxon>Olsenella</taxon>
    </lineage>
</organism>
<feature type="transmembrane region" description="Helical" evidence="1">
    <location>
        <begin position="116"/>
        <end position="142"/>
    </location>
</feature>
<dbReference type="PROSITE" id="PS51108">
    <property type="entry name" value="PTS_EIID"/>
    <property type="match status" value="1"/>
</dbReference>
<name>A0A6N7XNW3_9ACTN</name>
<dbReference type="PANTHER" id="PTHR32502">
    <property type="entry name" value="N-ACETYLGALACTOSAMINE PERMEASE II COMPONENT-RELATED"/>
    <property type="match status" value="1"/>
</dbReference>
<keyword evidence="3" id="KW-1185">Reference proteome</keyword>
<dbReference type="GO" id="GO:0005886">
    <property type="term" value="C:plasma membrane"/>
    <property type="evidence" value="ECO:0007669"/>
    <property type="project" value="TreeGrafter"/>
</dbReference>
<dbReference type="RefSeq" id="WP_154433397.1">
    <property type="nucleotide sequence ID" value="NZ_VUNC01000001.1"/>
</dbReference>
<dbReference type="Pfam" id="PF03613">
    <property type="entry name" value="EIID-AGA"/>
    <property type="match status" value="1"/>
</dbReference>
<evidence type="ECO:0000313" key="2">
    <source>
        <dbReference type="EMBL" id="MST71629.1"/>
    </source>
</evidence>
<protein>
    <submittedName>
        <fullName evidence="2">PTS system mannose/fructose/sorbose family transporter subunit IID</fullName>
    </submittedName>
</protein>
<feature type="transmembrane region" description="Helical" evidence="1">
    <location>
        <begin position="196"/>
        <end position="216"/>
    </location>
</feature>
<evidence type="ECO:0000313" key="3">
    <source>
        <dbReference type="Proteomes" id="UP000469325"/>
    </source>
</evidence>
<dbReference type="InterPro" id="IPR050303">
    <property type="entry name" value="GatZ_KbaZ_carbometab"/>
</dbReference>
<feature type="transmembrane region" description="Helical" evidence="1">
    <location>
        <begin position="86"/>
        <end position="104"/>
    </location>
</feature>
<feature type="transmembrane region" description="Helical" evidence="1">
    <location>
        <begin position="314"/>
        <end position="335"/>
    </location>
</feature>
<keyword evidence="1" id="KW-0472">Membrane</keyword>
<keyword evidence="1" id="KW-1133">Transmembrane helix</keyword>
<feature type="transmembrane region" description="Helical" evidence="1">
    <location>
        <begin position="154"/>
        <end position="175"/>
    </location>
</feature>
<proteinExistence type="predicted"/>
<dbReference type="PANTHER" id="PTHR32502:SF23">
    <property type="entry name" value="TRANSPORT PROTEIN, PTS SYSTEM"/>
    <property type="match status" value="1"/>
</dbReference>
<dbReference type="GO" id="GO:0009401">
    <property type="term" value="P:phosphoenolpyruvate-dependent sugar phosphotransferase system"/>
    <property type="evidence" value="ECO:0007669"/>
    <property type="project" value="InterPro"/>
</dbReference>
<accession>A0A6N7XNW3</accession>
<keyword evidence="1" id="KW-0812">Transmembrane</keyword>
<dbReference type="Proteomes" id="UP000469325">
    <property type="component" value="Unassembled WGS sequence"/>
</dbReference>
<comment type="caution">
    <text evidence="2">The sequence shown here is derived from an EMBL/GenBank/DDBJ whole genome shotgun (WGS) entry which is preliminary data.</text>
</comment>
<reference evidence="2 3" key="1">
    <citation type="submission" date="2019-08" db="EMBL/GenBank/DDBJ databases">
        <title>In-depth cultivation of the pig gut microbiome towards novel bacterial diversity and tailored functional studies.</title>
        <authorList>
            <person name="Wylensek D."/>
            <person name="Hitch T.C.A."/>
            <person name="Clavel T."/>
        </authorList>
    </citation>
    <scope>NUCLEOTIDE SEQUENCE [LARGE SCALE GENOMIC DNA]</scope>
    <source>
        <strain evidence="2 3">CA-Schmier-601-WT-1</strain>
    </source>
</reference>
<evidence type="ECO:0000256" key="1">
    <source>
        <dbReference type="SAM" id="Phobius"/>
    </source>
</evidence>
<dbReference type="EMBL" id="VUNC01000001">
    <property type="protein sequence ID" value="MST71629.1"/>
    <property type="molecule type" value="Genomic_DNA"/>
</dbReference>
<feature type="transmembrane region" description="Helical" evidence="1">
    <location>
        <begin position="347"/>
        <end position="366"/>
    </location>
</feature>
<dbReference type="AlphaFoldDB" id="A0A6N7XNW3"/>
<gene>
    <name evidence="2" type="ORF">FYJ68_00615</name>
</gene>
<dbReference type="InterPro" id="IPR004704">
    <property type="entry name" value="PTS_IID_man"/>
</dbReference>